<comment type="subcellular location">
    <subcellularLocation>
        <location evidence="1">Mitochondrion</location>
    </subcellularLocation>
</comment>
<evidence type="ECO:0000256" key="5">
    <source>
        <dbReference type="SAM" id="MobiDB-lite"/>
    </source>
</evidence>
<protein>
    <recommendedName>
        <fullName evidence="4">Oxidation resistance protein 1</fullName>
    </recommendedName>
</protein>
<dbReference type="SUPFAM" id="SSF54106">
    <property type="entry name" value="LysM domain"/>
    <property type="match status" value="1"/>
</dbReference>
<evidence type="ECO:0000259" key="6">
    <source>
        <dbReference type="PROSITE" id="PS51782"/>
    </source>
</evidence>
<evidence type="ECO:0000313" key="8">
    <source>
        <dbReference type="EMBL" id="KFD55223.1"/>
    </source>
</evidence>
<keyword evidence="3" id="KW-0496">Mitochondrion</keyword>
<dbReference type="Pfam" id="PF07534">
    <property type="entry name" value="TLD"/>
    <property type="match status" value="1"/>
</dbReference>
<evidence type="ECO:0000256" key="2">
    <source>
        <dbReference type="ARBA" id="ARBA00009540"/>
    </source>
</evidence>
<dbReference type="AlphaFoldDB" id="A0A085MDC7"/>
<dbReference type="PROSITE" id="PS51782">
    <property type="entry name" value="LYSM"/>
    <property type="match status" value="1"/>
</dbReference>
<dbReference type="PANTHER" id="PTHR23354:SF62">
    <property type="entry name" value="MUSTARD, ISOFORM V"/>
    <property type="match status" value="1"/>
</dbReference>
<dbReference type="EMBL" id="KL363201">
    <property type="protein sequence ID" value="KFD55223.1"/>
    <property type="molecule type" value="Genomic_DNA"/>
</dbReference>
<evidence type="ECO:0000256" key="3">
    <source>
        <dbReference type="ARBA" id="ARBA00023128"/>
    </source>
</evidence>
<evidence type="ECO:0000256" key="1">
    <source>
        <dbReference type="ARBA" id="ARBA00004173"/>
    </source>
</evidence>
<accession>A0A085MDC7</accession>
<keyword evidence="10" id="KW-1185">Reference proteome</keyword>
<feature type="compositionally biased region" description="Polar residues" evidence="5">
    <location>
        <begin position="272"/>
        <end position="287"/>
    </location>
</feature>
<dbReference type="Proteomes" id="UP000030764">
    <property type="component" value="Unassembled WGS sequence"/>
</dbReference>
<dbReference type="PANTHER" id="PTHR23354">
    <property type="entry name" value="NUCLEOLAR PROTEIN 7/ESTROGEN RECEPTOR COACTIVATOR-RELATED"/>
    <property type="match status" value="1"/>
</dbReference>
<dbReference type="Pfam" id="PF01476">
    <property type="entry name" value="LysM"/>
    <property type="match status" value="1"/>
</dbReference>
<feature type="compositionally biased region" description="Polar residues" evidence="5">
    <location>
        <begin position="489"/>
        <end position="498"/>
    </location>
</feature>
<evidence type="ECO:0000259" key="7">
    <source>
        <dbReference type="PROSITE" id="PS51886"/>
    </source>
</evidence>
<evidence type="ECO:0000313" key="10">
    <source>
        <dbReference type="Proteomes" id="UP000030764"/>
    </source>
</evidence>
<evidence type="ECO:0000313" key="9">
    <source>
        <dbReference type="EMBL" id="KFD65471.1"/>
    </source>
</evidence>
<feature type="region of interest" description="Disordered" evidence="5">
    <location>
        <begin position="489"/>
        <end position="508"/>
    </location>
</feature>
<dbReference type="Gene3D" id="3.10.350.10">
    <property type="entry name" value="LysM domain"/>
    <property type="match status" value="1"/>
</dbReference>
<dbReference type="GO" id="GO:0005739">
    <property type="term" value="C:mitochondrion"/>
    <property type="evidence" value="ECO:0007669"/>
    <property type="project" value="UniProtKB-SubCell"/>
</dbReference>
<feature type="region of interest" description="Disordered" evidence="5">
    <location>
        <begin position="195"/>
        <end position="288"/>
    </location>
</feature>
<reference evidence="8 10" key="1">
    <citation type="journal article" date="2014" name="Nat. Genet.">
        <title>Genome and transcriptome of the porcine whipworm Trichuris suis.</title>
        <authorList>
            <person name="Jex A.R."/>
            <person name="Nejsum P."/>
            <person name="Schwarz E.M."/>
            <person name="Hu L."/>
            <person name="Young N.D."/>
            <person name="Hall R.S."/>
            <person name="Korhonen P.K."/>
            <person name="Liao S."/>
            <person name="Thamsborg S."/>
            <person name="Xia J."/>
            <person name="Xu P."/>
            <person name="Wang S."/>
            <person name="Scheerlinck J.P."/>
            <person name="Hofmann A."/>
            <person name="Sternberg P.W."/>
            <person name="Wang J."/>
            <person name="Gasser R.B."/>
        </authorList>
    </citation>
    <scope>NUCLEOTIDE SEQUENCE [LARGE SCALE GENOMIC DNA]</scope>
    <source>
        <strain evidence="9">DCEP-RM93F</strain>
        <strain evidence="8">DCEP-RM93M</strain>
    </source>
</reference>
<dbReference type="PROSITE" id="PS51886">
    <property type="entry name" value="TLDC"/>
    <property type="match status" value="1"/>
</dbReference>
<comment type="similarity">
    <text evidence="2">Belongs to the OXR1 family.</text>
</comment>
<dbReference type="SMART" id="SM00257">
    <property type="entry name" value="LysM"/>
    <property type="match status" value="1"/>
</dbReference>
<dbReference type="EMBL" id="KL367538">
    <property type="protein sequence ID" value="KFD65471.1"/>
    <property type="molecule type" value="Genomic_DNA"/>
</dbReference>
<sequence length="749" mass="83192">MSGFITTKLYTVQDFDTLEGIAARNDSTIGQLMKLNRMPNRTIFSGQTLLIPVVVEATDDEFHDANASPKASSPIVSKSKQFPGHLELKPLSRECSPVPFAKESASLRRQSVSSDESDDLESWKRFLKIHVREFTETEGFVSGVLLVTPNCIMFDPDVSHPLVIENGSEKYGMVAPMDAIVSIALFKNASAITEERHSPDEVYRSPNVVSEHDGGAAASAEGLDEASKNSNLSKSEPSTLDCKVEDSVSPGRKLSEPTLQIDKNDKEPTISEKCSTAESNPSVLTDSNRPKVFKTLSHGMSYINRAGGSILQRAQSVSGSSAVKAARMVTNMPRKLVHMSTGWLGTMPAEENYVRHGEPSIHDLQKHDPKSYATLLHLVRKTTEVRENLNSMEMTCGSDKAKKSSPLFPTVDEMFPYERPGGACTQLPFFLHIILNERIMKEKADSLGELSRSLKNEFWFSMPKDMADPFYAFLVRCCPEKYGHELDSTSGESCSSSQRHGRSAGSASLPNDSAFVVLDKGDVQKYKRKTPDSTKTSSFLSSNCTLNEEWEIVSVDEIKRRLSLRDVADVAYHPLPPGCEESTILDETLIRKLIDVLPARAQSYPWVLVYSSELHGFALSTMYRMMSSLKECLSPSLLVVRDTSDHTFGGIVSCRFHVSEHFYGTGESLLFTDYPKFRVFRWTGQNEYIVKGSLESLSMGAGKGFNGLWLDSDFYRGRTESCETFGNDPLTEPSEFLIAAVEAWCFRLE</sequence>
<feature type="domain" description="LysM" evidence="6">
    <location>
        <begin position="8"/>
        <end position="51"/>
    </location>
</feature>
<feature type="domain" description="TLDc" evidence="7">
    <location>
        <begin position="583"/>
        <end position="747"/>
    </location>
</feature>
<feature type="compositionally biased region" description="Polar residues" evidence="5">
    <location>
        <begin position="228"/>
        <end position="238"/>
    </location>
</feature>
<dbReference type="CDD" id="cd00118">
    <property type="entry name" value="LysM"/>
    <property type="match status" value="1"/>
</dbReference>
<dbReference type="InterPro" id="IPR036779">
    <property type="entry name" value="LysM_dom_sf"/>
</dbReference>
<dbReference type="InterPro" id="IPR018392">
    <property type="entry name" value="LysM"/>
</dbReference>
<proteinExistence type="inferred from homology"/>
<dbReference type="Proteomes" id="UP000030758">
    <property type="component" value="Unassembled WGS sequence"/>
</dbReference>
<dbReference type="InterPro" id="IPR006571">
    <property type="entry name" value="TLDc_dom"/>
</dbReference>
<dbReference type="GO" id="GO:0006979">
    <property type="term" value="P:response to oxidative stress"/>
    <property type="evidence" value="ECO:0007669"/>
    <property type="project" value="TreeGrafter"/>
</dbReference>
<name>A0A085MDC7_9BILA</name>
<dbReference type="SMART" id="SM00584">
    <property type="entry name" value="TLDc"/>
    <property type="match status" value="1"/>
</dbReference>
<evidence type="ECO:0000256" key="4">
    <source>
        <dbReference type="ARBA" id="ARBA00040604"/>
    </source>
</evidence>
<dbReference type="GO" id="GO:0005634">
    <property type="term" value="C:nucleus"/>
    <property type="evidence" value="ECO:0007669"/>
    <property type="project" value="TreeGrafter"/>
</dbReference>
<organism evidence="8 10">
    <name type="scientific">Trichuris suis</name>
    <name type="common">pig whipworm</name>
    <dbReference type="NCBI Taxonomy" id="68888"/>
    <lineage>
        <taxon>Eukaryota</taxon>
        <taxon>Metazoa</taxon>
        <taxon>Ecdysozoa</taxon>
        <taxon>Nematoda</taxon>
        <taxon>Enoplea</taxon>
        <taxon>Dorylaimia</taxon>
        <taxon>Trichinellida</taxon>
        <taxon>Trichuridae</taxon>
        <taxon>Trichuris</taxon>
    </lineage>
</organism>
<gene>
    <name evidence="8" type="ORF">M513_03864</name>
    <name evidence="9" type="ORF">M514_03864</name>
</gene>